<dbReference type="Pfam" id="PF00580">
    <property type="entry name" value="UvrD-helicase"/>
    <property type="match status" value="1"/>
</dbReference>
<keyword evidence="2 13" id="KW-0547">Nucleotide-binding</keyword>
<evidence type="ECO:0000256" key="12">
    <source>
        <dbReference type="ARBA" id="ARBA00048988"/>
    </source>
</evidence>
<dbReference type="GO" id="GO:0005829">
    <property type="term" value="C:cytosol"/>
    <property type="evidence" value="ECO:0007669"/>
    <property type="project" value="TreeGrafter"/>
</dbReference>
<evidence type="ECO:0000313" key="18">
    <source>
        <dbReference type="Proteomes" id="UP000035553"/>
    </source>
</evidence>
<dbReference type="InterPro" id="IPR000212">
    <property type="entry name" value="DNA_helicase_UvrD/REP"/>
</dbReference>
<dbReference type="PANTHER" id="PTHR11070">
    <property type="entry name" value="UVRD / RECB / PCRA DNA HELICASE FAMILY MEMBER"/>
    <property type="match status" value="1"/>
</dbReference>
<dbReference type="InterPro" id="IPR014017">
    <property type="entry name" value="DNA_helicase_UvrD-like_C"/>
</dbReference>
<sequence length="1248" mass="141372">MRTKPKNVTWTDAQWRAITEQGHDLLVAAAAGSGKTAVLVARIIQKLTDPNQQVNIDDLLVVTFTKAAASEMRERIGKALDQCLVAEPNHLFLRRQQGLLGKASIMTLHAFCMSVVKHYYYFLDLDPGFRLLDETEAQLMREEVLEGLLETYYASNDPQFYQLVDRYSGDRSDDALNQLLLRIYEFSMSHPWPEIWLDHLAETYHVASETSLDQCEWLSELKEALAQTINGTVHAMREAVRLCGEPGGPSVYTETLLEELHALEQLQAAAGSEWQVLRAAVLSVSFGKLKPVRGKEVLPQLKDQVKKIRDTIKAKINDLQQQWFARPADECLKDLNDMAPSVDLIIELVKSFTRQYKKEKRRKAVLDFSDLEHECLAVLRAKDSSPEQERPSIVAEQFRSRFQEVMIDEYQDTNRVQEAILQLITKDNRTGGNLFMVGDVKQSIYGFRLAEPGLFREKYKQFSRPDTDGQVIDLSNNFRSRQEIIDGANFLFRQTMDEKVGGVTYDSAAELCFSAKYPEENRPIDLEIINRASTESEPAGDTDDLDSAELEAAAIADRIIAMIGDDGSSPSFQVFDRTRGQMRAIQFRDIAILLRSASTTAAVIKEVLDQRGIPAYAELSKGYFDAVEVSIMLSLLQVIDNPDQDIPLAAVLRSPIIGLHADELAAIRVADRRSGFYQAMKSYLTEGKSKTVQRLFVFLEKLEEWRDFSKNHAVSELIWQIYRDTGYYDYVGGLSGGTQRQANLKAFYDRARQYEKTTFRGLFRFLRFIERMRANGGDLGEARALSEQADVVRIMTIHKSKGLEFPVVFVAGMNKRFNLRDTAEPALLHKDLGFGTKWINPEFRMSSPTLPYLAIKERMKRDAVAEELRILYVAVTRAREKLILIGTVKDALKQVEKCRDTLHQTDWLLPADSRSSASTYFDWLLPSVARHRAAEALHELLEDEPSRTSVFLDQSEWRVQLIPASGLLQSDAEKKQLNQERLQLLKQGKSMSSHSGVQDEVAARLAWTYPHAVAAASMAKQTVTEIKVQQDYFSSGNDDALLSGSERFSAIGHDRPQFLQQSALSATERGTALHLFMQHLDLKKSDTLEQLKEQGTALVAKEIITEAQEQSFDYQAVRAFFDTAIGKKMREATKVIRESPFSLALPTDEVYPAWNKEAAQETVLVQGVIDVMIEDEDGLILLDYKTDHLGRFPTPEAAVAELKQRYTVQIRLYQRAIEQIWKRKVMRAGLYAFDIGCFVDLTKGGTSR</sequence>
<comment type="cofactor">
    <cofactor evidence="13">
        <name>Mg(2+)</name>
        <dbReference type="ChEBI" id="CHEBI:18420"/>
    </cofactor>
</comment>
<keyword evidence="8 13" id="KW-0238">DNA-binding</keyword>
<dbReference type="Gene3D" id="1.10.274.50">
    <property type="match status" value="1"/>
</dbReference>
<feature type="domain" description="UvrD-like helicase ATP-binding" evidence="15">
    <location>
        <begin position="8"/>
        <end position="481"/>
    </location>
</feature>
<dbReference type="STRING" id="1069536.SINU_00165"/>
<accession>A0A0U1QT24</accession>
<keyword evidence="7 13" id="KW-0067">ATP-binding</keyword>
<dbReference type="Gene3D" id="3.40.50.300">
    <property type="entry name" value="P-loop containing nucleotide triphosphate hydrolases"/>
    <property type="match status" value="4"/>
</dbReference>
<evidence type="ECO:0000256" key="5">
    <source>
        <dbReference type="ARBA" id="ARBA00022806"/>
    </source>
</evidence>
<evidence type="ECO:0000256" key="8">
    <source>
        <dbReference type="ARBA" id="ARBA00023125"/>
    </source>
</evidence>
<keyword evidence="9 13" id="KW-0234">DNA repair</keyword>
<dbReference type="PANTHER" id="PTHR11070:SF48">
    <property type="entry name" value="ATP-DEPENDENT HELICASE_NUCLEASE SUBUNIT A"/>
    <property type="match status" value="1"/>
</dbReference>
<comment type="similarity">
    <text evidence="13">Belongs to the helicase family. AddA subfamily.</text>
</comment>
<dbReference type="GO" id="GO:0043138">
    <property type="term" value="F:3'-5' DNA helicase activity"/>
    <property type="evidence" value="ECO:0007669"/>
    <property type="project" value="UniProtKB-UniRule"/>
</dbReference>
<comment type="catalytic activity">
    <reaction evidence="11 13">
        <text>Couples ATP hydrolysis with the unwinding of duplex DNA by translocating in the 3'-5' direction.</text>
        <dbReference type="EC" id="5.6.2.4"/>
    </reaction>
</comment>
<keyword evidence="18" id="KW-1185">Reference proteome</keyword>
<dbReference type="Proteomes" id="UP000035553">
    <property type="component" value="Unassembled WGS sequence"/>
</dbReference>
<dbReference type="SUPFAM" id="SSF52980">
    <property type="entry name" value="Restriction endonuclease-like"/>
    <property type="match status" value="1"/>
</dbReference>
<keyword evidence="5 13" id="KW-0347">Helicase</keyword>
<keyword evidence="1 13" id="KW-0540">Nuclease</keyword>
<dbReference type="InterPro" id="IPR027417">
    <property type="entry name" value="P-loop_NTPase"/>
</dbReference>
<evidence type="ECO:0000256" key="9">
    <source>
        <dbReference type="ARBA" id="ARBA00023204"/>
    </source>
</evidence>
<protein>
    <recommendedName>
        <fullName evidence="13">ATP-dependent helicase/nuclease subunit A</fullName>
        <ecNumber evidence="13">3.1.-.-</ecNumber>
        <ecNumber evidence="13">5.6.2.4</ecNumber>
    </recommendedName>
    <alternativeName>
        <fullName evidence="13">ATP-dependent helicase/nuclease AddA</fullName>
    </alternativeName>
    <alternativeName>
        <fullName evidence="13">DNA 3'-5' helicase AddA</fullName>
    </alternativeName>
</protein>
<dbReference type="InterPro" id="IPR014152">
    <property type="entry name" value="AddA"/>
</dbReference>
<dbReference type="GO" id="GO:0016887">
    <property type="term" value="F:ATP hydrolysis activity"/>
    <property type="evidence" value="ECO:0007669"/>
    <property type="project" value="RHEA"/>
</dbReference>
<evidence type="ECO:0000256" key="10">
    <source>
        <dbReference type="ARBA" id="ARBA00023235"/>
    </source>
</evidence>
<comment type="catalytic activity">
    <reaction evidence="12 13">
        <text>ATP + H2O = ADP + phosphate + H(+)</text>
        <dbReference type="Rhea" id="RHEA:13065"/>
        <dbReference type="ChEBI" id="CHEBI:15377"/>
        <dbReference type="ChEBI" id="CHEBI:15378"/>
        <dbReference type="ChEBI" id="CHEBI:30616"/>
        <dbReference type="ChEBI" id="CHEBI:43474"/>
        <dbReference type="ChEBI" id="CHEBI:456216"/>
        <dbReference type="EC" id="5.6.2.4"/>
    </reaction>
</comment>
<proteinExistence type="inferred from homology"/>
<organism evidence="17 18">
    <name type="scientific">Sporolactobacillus inulinus CASD</name>
    <dbReference type="NCBI Taxonomy" id="1069536"/>
    <lineage>
        <taxon>Bacteria</taxon>
        <taxon>Bacillati</taxon>
        <taxon>Bacillota</taxon>
        <taxon>Bacilli</taxon>
        <taxon>Bacillales</taxon>
        <taxon>Sporolactobacillaceae</taxon>
        <taxon>Sporolactobacillus</taxon>
    </lineage>
</organism>
<feature type="binding site" evidence="14">
    <location>
        <begin position="29"/>
        <end position="36"/>
    </location>
    <ligand>
        <name>ATP</name>
        <dbReference type="ChEBI" id="CHEBI:30616"/>
    </ligand>
</feature>
<dbReference type="Pfam" id="PF13361">
    <property type="entry name" value="UvrD_C"/>
    <property type="match status" value="1"/>
</dbReference>
<evidence type="ECO:0000259" key="15">
    <source>
        <dbReference type="PROSITE" id="PS51198"/>
    </source>
</evidence>
<dbReference type="GO" id="GO:0000724">
    <property type="term" value="P:double-strand break repair via homologous recombination"/>
    <property type="evidence" value="ECO:0007669"/>
    <property type="project" value="UniProtKB-UniRule"/>
</dbReference>
<evidence type="ECO:0000256" key="11">
    <source>
        <dbReference type="ARBA" id="ARBA00034617"/>
    </source>
</evidence>
<dbReference type="GO" id="GO:0033202">
    <property type="term" value="C:DNA helicase complex"/>
    <property type="evidence" value="ECO:0007669"/>
    <property type="project" value="TreeGrafter"/>
</dbReference>
<feature type="domain" description="UvrD-like helicase C-terminal" evidence="16">
    <location>
        <begin position="508"/>
        <end position="802"/>
    </location>
</feature>
<evidence type="ECO:0000256" key="14">
    <source>
        <dbReference type="PROSITE-ProRule" id="PRU00560"/>
    </source>
</evidence>
<reference evidence="17 18" key="1">
    <citation type="journal article" date="2011" name="J. Bacteriol.">
        <title>Draft genome sequence of Sporolactobacillus inulinus strain CASD, an efficient D-lactic acid-producing bacterium with high-concentration lactate tolerance capability.</title>
        <authorList>
            <person name="Yu B."/>
            <person name="Su F."/>
            <person name="Wang L."/>
            <person name="Xu K."/>
            <person name="Zhao B."/>
            <person name="Xu P."/>
        </authorList>
    </citation>
    <scope>NUCLEOTIDE SEQUENCE [LARGE SCALE GENOMIC DNA]</scope>
    <source>
        <strain evidence="17 18">CASD</strain>
    </source>
</reference>
<name>A0A0U1QT24_9BACL</name>
<dbReference type="GO" id="GO:0008408">
    <property type="term" value="F:3'-5' exonuclease activity"/>
    <property type="evidence" value="ECO:0007669"/>
    <property type="project" value="UniProtKB-UniRule"/>
</dbReference>
<evidence type="ECO:0000256" key="7">
    <source>
        <dbReference type="ARBA" id="ARBA00022840"/>
    </source>
</evidence>
<dbReference type="FunFam" id="3.40.50.300:FF:001236">
    <property type="entry name" value="ATP-dependent helicase/nuclease subunit A"/>
    <property type="match status" value="1"/>
</dbReference>
<evidence type="ECO:0000259" key="16">
    <source>
        <dbReference type="PROSITE" id="PS51217"/>
    </source>
</evidence>
<dbReference type="InterPro" id="IPR038726">
    <property type="entry name" value="PDDEXK_AddAB-type"/>
</dbReference>
<evidence type="ECO:0000256" key="2">
    <source>
        <dbReference type="ARBA" id="ARBA00022741"/>
    </source>
</evidence>
<dbReference type="RefSeq" id="WP_010024756.1">
    <property type="nucleotide sequence ID" value="NZ_AFVQ02000004.1"/>
</dbReference>
<gene>
    <name evidence="13" type="primary">addA</name>
    <name evidence="17" type="ORF">SINU_00165</name>
</gene>
<dbReference type="InterPro" id="IPR011335">
    <property type="entry name" value="Restrct_endonuc-II-like"/>
</dbReference>
<dbReference type="OrthoDB" id="9810135at2"/>
<dbReference type="GO" id="GO:0005524">
    <property type="term" value="F:ATP binding"/>
    <property type="evidence" value="ECO:0007669"/>
    <property type="project" value="UniProtKB-UniRule"/>
</dbReference>
<keyword evidence="10 13" id="KW-0413">Isomerase</keyword>
<dbReference type="EMBL" id="AFVQ02000004">
    <property type="protein sequence ID" value="KLI03933.1"/>
    <property type="molecule type" value="Genomic_DNA"/>
</dbReference>
<evidence type="ECO:0000256" key="6">
    <source>
        <dbReference type="ARBA" id="ARBA00022839"/>
    </source>
</evidence>
<evidence type="ECO:0000256" key="4">
    <source>
        <dbReference type="ARBA" id="ARBA00022801"/>
    </source>
</evidence>
<evidence type="ECO:0000256" key="3">
    <source>
        <dbReference type="ARBA" id="ARBA00022763"/>
    </source>
</evidence>
<dbReference type="Pfam" id="PF12705">
    <property type="entry name" value="PDDEXK_1"/>
    <property type="match status" value="1"/>
</dbReference>
<dbReference type="InterPro" id="IPR011604">
    <property type="entry name" value="PDDEXK-like_dom_sf"/>
</dbReference>
<keyword evidence="4 13" id="KW-0378">Hydrolase</keyword>
<dbReference type="Gene3D" id="3.90.320.10">
    <property type="match status" value="1"/>
</dbReference>
<dbReference type="CDD" id="cd17932">
    <property type="entry name" value="DEXQc_UvrD"/>
    <property type="match status" value="1"/>
</dbReference>
<dbReference type="EC" id="5.6.2.4" evidence="13"/>
<comment type="function">
    <text evidence="13">The heterodimer acts as both an ATP-dependent DNA helicase and an ATP-dependent, dual-direction single-stranded exonuclease. Recognizes the chi site generating a DNA molecule suitable for the initiation of homologous recombination. The AddA nuclease domain is required for chi fragment generation; this subunit has the helicase and 3' -&gt; 5' nuclease activities.</text>
</comment>
<dbReference type="GO" id="GO:0003690">
    <property type="term" value="F:double-stranded DNA binding"/>
    <property type="evidence" value="ECO:0007669"/>
    <property type="project" value="UniProtKB-UniRule"/>
</dbReference>
<dbReference type="PROSITE" id="PS51198">
    <property type="entry name" value="UVRD_HELICASE_ATP_BIND"/>
    <property type="match status" value="1"/>
</dbReference>
<keyword evidence="3 13" id="KW-0227">DNA damage</keyword>
<dbReference type="InterPro" id="IPR014016">
    <property type="entry name" value="UvrD-like_ATP-bd"/>
</dbReference>
<dbReference type="PROSITE" id="PS51217">
    <property type="entry name" value="UVRD_HELICASE_CTER"/>
    <property type="match status" value="1"/>
</dbReference>
<evidence type="ECO:0000256" key="1">
    <source>
        <dbReference type="ARBA" id="ARBA00022722"/>
    </source>
</evidence>
<evidence type="ECO:0000256" key="13">
    <source>
        <dbReference type="HAMAP-Rule" id="MF_01451"/>
    </source>
</evidence>
<dbReference type="AlphaFoldDB" id="A0A0U1QT24"/>
<dbReference type="HAMAP" id="MF_01451">
    <property type="entry name" value="AddA"/>
    <property type="match status" value="1"/>
</dbReference>
<comment type="caution">
    <text evidence="17">The sequence shown here is derived from an EMBL/GenBank/DDBJ whole genome shotgun (WGS) entry which is preliminary data.</text>
</comment>
<dbReference type="SUPFAM" id="SSF52540">
    <property type="entry name" value="P-loop containing nucleoside triphosphate hydrolases"/>
    <property type="match status" value="1"/>
</dbReference>
<evidence type="ECO:0000313" key="17">
    <source>
        <dbReference type="EMBL" id="KLI03933.1"/>
    </source>
</evidence>
<dbReference type="NCBIfam" id="TIGR02785">
    <property type="entry name" value="addA_Gpos"/>
    <property type="match status" value="1"/>
</dbReference>
<comment type="subunit">
    <text evidence="13">Heterodimer of AddA and AddB/RexB.</text>
</comment>
<keyword evidence="6 13" id="KW-0269">Exonuclease</keyword>
<dbReference type="EC" id="3.1.-.-" evidence="13"/>